<accession>A0ACA9NY89</accession>
<feature type="non-terminal residue" evidence="1">
    <location>
        <position position="1"/>
    </location>
</feature>
<proteinExistence type="predicted"/>
<evidence type="ECO:0000313" key="2">
    <source>
        <dbReference type="Proteomes" id="UP000789920"/>
    </source>
</evidence>
<dbReference type="EMBL" id="CAJVQC010017142">
    <property type="protein sequence ID" value="CAG8682484.1"/>
    <property type="molecule type" value="Genomic_DNA"/>
</dbReference>
<dbReference type="Proteomes" id="UP000789920">
    <property type="component" value="Unassembled WGS sequence"/>
</dbReference>
<protein>
    <submittedName>
        <fullName evidence="1">3521_t:CDS:1</fullName>
    </submittedName>
</protein>
<sequence>KFFTNHNPTANGTTTTLIQGFITDTFKQNLKAITFTENKMKPNAVKLLHKICKTIHNQIWKNRCKITTQNTNNDQTQQTNSNSTKNTNQQNTQTNTNNNIQQTAQTKWEKWTKQYYMYNTSLIQYAKCNLSENLVSSLSRA</sequence>
<name>A0ACA9NY89_9GLOM</name>
<evidence type="ECO:0000313" key="1">
    <source>
        <dbReference type="EMBL" id="CAG8682484.1"/>
    </source>
</evidence>
<gene>
    <name evidence="1" type="ORF">RPERSI_LOCUS9178</name>
</gene>
<organism evidence="1 2">
    <name type="scientific">Racocetra persica</name>
    <dbReference type="NCBI Taxonomy" id="160502"/>
    <lineage>
        <taxon>Eukaryota</taxon>
        <taxon>Fungi</taxon>
        <taxon>Fungi incertae sedis</taxon>
        <taxon>Mucoromycota</taxon>
        <taxon>Glomeromycotina</taxon>
        <taxon>Glomeromycetes</taxon>
        <taxon>Diversisporales</taxon>
        <taxon>Gigasporaceae</taxon>
        <taxon>Racocetra</taxon>
    </lineage>
</organism>
<keyword evidence="2" id="KW-1185">Reference proteome</keyword>
<comment type="caution">
    <text evidence="1">The sequence shown here is derived from an EMBL/GenBank/DDBJ whole genome shotgun (WGS) entry which is preliminary data.</text>
</comment>
<reference evidence="1" key="1">
    <citation type="submission" date="2021-06" db="EMBL/GenBank/DDBJ databases">
        <authorList>
            <person name="Kallberg Y."/>
            <person name="Tangrot J."/>
            <person name="Rosling A."/>
        </authorList>
    </citation>
    <scope>NUCLEOTIDE SEQUENCE</scope>
    <source>
        <strain evidence="1">MA461A</strain>
    </source>
</reference>